<dbReference type="InterPro" id="IPR017896">
    <property type="entry name" value="4Fe4S_Fe-S-bd"/>
</dbReference>
<evidence type="ECO:0000313" key="7">
    <source>
        <dbReference type="Proteomes" id="UP000305674"/>
    </source>
</evidence>
<dbReference type="PROSITE" id="PS00198">
    <property type="entry name" value="4FE4S_FER_1"/>
    <property type="match status" value="1"/>
</dbReference>
<feature type="domain" description="4Fe-4S ferredoxin-type" evidence="5">
    <location>
        <begin position="112"/>
        <end position="141"/>
    </location>
</feature>
<dbReference type="GO" id="GO:0046872">
    <property type="term" value="F:metal ion binding"/>
    <property type="evidence" value="ECO:0007669"/>
    <property type="project" value="UniProtKB-KW"/>
</dbReference>
<accession>A0A4U1B9G6</accession>
<dbReference type="SUPFAM" id="SSF54862">
    <property type="entry name" value="4Fe-4S ferredoxins"/>
    <property type="match status" value="1"/>
</dbReference>
<dbReference type="Proteomes" id="UP000305674">
    <property type="component" value="Unassembled WGS sequence"/>
</dbReference>
<dbReference type="OrthoDB" id="9779457at2"/>
<dbReference type="PROSITE" id="PS51257">
    <property type="entry name" value="PROKAR_LIPOPROTEIN"/>
    <property type="match status" value="1"/>
</dbReference>
<evidence type="ECO:0000313" key="6">
    <source>
        <dbReference type="EMBL" id="TKB47331.1"/>
    </source>
</evidence>
<protein>
    <submittedName>
        <fullName evidence="6">4Fe-4S dicluster domain-containing protein</fullName>
    </submittedName>
</protein>
<keyword evidence="2" id="KW-0479">Metal-binding</keyword>
<dbReference type="RefSeq" id="WP_136854287.1">
    <property type="nucleotide sequence ID" value="NZ_SWCI01000014.1"/>
</dbReference>
<dbReference type="GO" id="GO:0051539">
    <property type="term" value="F:4 iron, 4 sulfur cluster binding"/>
    <property type="evidence" value="ECO:0007669"/>
    <property type="project" value="UniProtKB-KW"/>
</dbReference>
<evidence type="ECO:0000256" key="3">
    <source>
        <dbReference type="ARBA" id="ARBA00023004"/>
    </source>
</evidence>
<dbReference type="PANTHER" id="PTHR43177:SF9">
    <property type="entry name" value="PROTEIN NRFC"/>
    <property type="match status" value="1"/>
</dbReference>
<dbReference type="PROSITE" id="PS51379">
    <property type="entry name" value="4FE4S_FER_2"/>
    <property type="match status" value="2"/>
</dbReference>
<dbReference type="InterPro" id="IPR050954">
    <property type="entry name" value="ET_IronSulfur_Cluster-Binding"/>
</dbReference>
<evidence type="ECO:0000256" key="4">
    <source>
        <dbReference type="ARBA" id="ARBA00023014"/>
    </source>
</evidence>
<keyword evidence="7" id="KW-1185">Reference proteome</keyword>
<dbReference type="CDD" id="cd10551">
    <property type="entry name" value="PsrB"/>
    <property type="match status" value="1"/>
</dbReference>
<proteinExistence type="predicted"/>
<dbReference type="InterPro" id="IPR017900">
    <property type="entry name" value="4Fe4S_Fe_S_CS"/>
</dbReference>
<keyword evidence="1" id="KW-0004">4Fe-4S</keyword>
<dbReference type="EMBL" id="SWCI01000014">
    <property type="protein sequence ID" value="TKB47331.1"/>
    <property type="molecule type" value="Genomic_DNA"/>
</dbReference>
<dbReference type="Gene3D" id="3.30.70.20">
    <property type="match status" value="2"/>
</dbReference>
<dbReference type="PANTHER" id="PTHR43177">
    <property type="entry name" value="PROTEIN NRFC"/>
    <property type="match status" value="1"/>
</dbReference>
<evidence type="ECO:0000256" key="2">
    <source>
        <dbReference type="ARBA" id="ARBA00022723"/>
    </source>
</evidence>
<keyword evidence="3" id="KW-0408">Iron</keyword>
<evidence type="ECO:0000256" key="1">
    <source>
        <dbReference type="ARBA" id="ARBA00022485"/>
    </source>
</evidence>
<dbReference type="AlphaFoldDB" id="A0A4U1B9G6"/>
<gene>
    <name evidence="6" type="ORF">FCL40_15900</name>
</gene>
<feature type="domain" description="4Fe-4S ferredoxin-type" evidence="5">
    <location>
        <begin position="35"/>
        <end position="64"/>
    </location>
</feature>
<dbReference type="Pfam" id="PF13247">
    <property type="entry name" value="Fer4_11"/>
    <property type="match status" value="1"/>
</dbReference>
<keyword evidence="4" id="KW-0411">Iron-sulfur</keyword>
<comment type="caution">
    <text evidence="6">The sequence shown here is derived from an EMBL/GenBank/DDBJ whole genome shotgun (WGS) entry which is preliminary data.</text>
</comment>
<evidence type="ECO:0000259" key="5">
    <source>
        <dbReference type="PROSITE" id="PS51379"/>
    </source>
</evidence>
<organism evidence="6 7">
    <name type="scientific">Ferrimonas sediminicola</name>
    <dbReference type="NCBI Taxonomy" id="2569538"/>
    <lineage>
        <taxon>Bacteria</taxon>
        <taxon>Pseudomonadati</taxon>
        <taxon>Pseudomonadota</taxon>
        <taxon>Gammaproteobacteria</taxon>
        <taxon>Alteromonadales</taxon>
        <taxon>Ferrimonadaceae</taxon>
        <taxon>Ferrimonas</taxon>
    </lineage>
</organism>
<sequence length="231" mass="25306">MLNRRQLLQHLGAGFALSCVSYSSIAASHGDGTKYGMVIDVRRCTNCQSCLVSCSIENGVPQGRCRGSLKRMSVRQDSHLASLTVPIQCAQCDRPACVEVCPVDATGKLESGIVYIDYDACIGCQSCVDACPYQARVADPDFEAPPEKCNFCLHRVEAGLLPACVESCIGSARVFGDLNNPFSKINDLLKNNKIYTLLKQEDTQPNIFFIGLPDALDEQAIITMNEMDWQR</sequence>
<reference evidence="6 7" key="1">
    <citation type="submission" date="2019-04" db="EMBL/GenBank/DDBJ databases">
        <authorList>
            <person name="Hwang J.C."/>
        </authorList>
    </citation>
    <scope>NUCLEOTIDE SEQUENCE [LARGE SCALE GENOMIC DNA]</scope>
    <source>
        <strain evidence="6 7">IMCC35001</strain>
    </source>
</reference>
<name>A0A4U1B9G6_9GAMM</name>